<feature type="transmembrane region" description="Helical" evidence="9">
    <location>
        <begin position="129"/>
        <end position="147"/>
    </location>
</feature>
<feature type="transmembrane region" description="Helical" evidence="9">
    <location>
        <begin position="227"/>
        <end position="247"/>
    </location>
</feature>
<evidence type="ECO:0000256" key="6">
    <source>
        <dbReference type="ARBA" id="ARBA00022824"/>
    </source>
</evidence>
<gene>
    <name evidence="10" type="ordered locus">TERTU_0852</name>
</gene>
<keyword evidence="7 9" id="KW-1133">Transmembrane helix</keyword>
<dbReference type="GO" id="GO:0106073">
    <property type="term" value="F:dolichyl pyrophosphate Glc2Man9GlcNAc2 alpha-1,2-glucosyltransferase activity"/>
    <property type="evidence" value="ECO:0007669"/>
    <property type="project" value="InterPro"/>
</dbReference>
<dbReference type="eggNOG" id="ENOG5033GNJ">
    <property type="taxonomic scope" value="Bacteria"/>
</dbReference>
<feature type="transmembrane region" description="Helical" evidence="9">
    <location>
        <begin position="403"/>
        <end position="425"/>
    </location>
</feature>
<proteinExistence type="predicted"/>
<dbReference type="HOGENOM" id="CLU_662098_0_0_6"/>
<organism evidence="10 11">
    <name type="scientific">Teredinibacter turnerae (strain ATCC 39867 / T7901)</name>
    <dbReference type="NCBI Taxonomy" id="377629"/>
    <lineage>
        <taxon>Bacteria</taxon>
        <taxon>Pseudomonadati</taxon>
        <taxon>Pseudomonadota</taxon>
        <taxon>Gammaproteobacteria</taxon>
        <taxon>Cellvibrionales</taxon>
        <taxon>Cellvibrionaceae</taxon>
        <taxon>Teredinibacter</taxon>
    </lineage>
</organism>
<feature type="transmembrane region" description="Helical" evidence="9">
    <location>
        <begin position="259"/>
        <end position="276"/>
    </location>
</feature>
<evidence type="ECO:0000313" key="11">
    <source>
        <dbReference type="Proteomes" id="UP000009080"/>
    </source>
</evidence>
<dbReference type="KEGG" id="ttu:TERTU_0852"/>
<dbReference type="AlphaFoldDB" id="C5BPN3"/>
<feature type="transmembrane region" description="Helical" evidence="9">
    <location>
        <begin position="336"/>
        <end position="356"/>
    </location>
</feature>
<dbReference type="GO" id="GO:0006488">
    <property type="term" value="P:dolichol-linked oligosaccharide biosynthetic process"/>
    <property type="evidence" value="ECO:0007669"/>
    <property type="project" value="InterPro"/>
</dbReference>
<dbReference type="PANTHER" id="PTHR12989:SF10">
    <property type="entry name" value="DOL-P-GLC:GLC(2)MAN(9)GLCNAC(2)-PP-DOL ALPHA-1,2-GLUCOSYLTRANSFERASE-RELATED"/>
    <property type="match status" value="1"/>
</dbReference>
<protein>
    <submittedName>
        <fullName evidence="10">Membrane protein</fullName>
    </submittedName>
</protein>
<evidence type="ECO:0000256" key="8">
    <source>
        <dbReference type="ARBA" id="ARBA00023136"/>
    </source>
</evidence>
<evidence type="ECO:0000256" key="1">
    <source>
        <dbReference type="ARBA" id="ARBA00004477"/>
    </source>
</evidence>
<dbReference type="PANTHER" id="PTHR12989">
    <property type="entry name" value="ALPHA-1,2-GLUCOSYLTRANSFERASE ALG10"/>
    <property type="match status" value="1"/>
</dbReference>
<evidence type="ECO:0000256" key="5">
    <source>
        <dbReference type="ARBA" id="ARBA00022692"/>
    </source>
</evidence>
<dbReference type="InterPro" id="IPR016900">
    <property type="entry name" value="Alg10"/>
</dbReference>
<feature type="transmembrane region" description="Helical" evidence="9">
    <location>
        <begin position="365"/>
        <end position="383"/>
    </location>
</feature>
<keyword evidence="11" id="KW-1185">Reference proteome</keyword>
<keyword evidence="5 9" id="KW-0812">Transmembrane</keyword>
<feature type="transmembrane region" description="Helical" evidence="9">
    <location>
        <begin position="20"/>
        <end position="39"/>
    </location>
</feature>
<name>C5BPN3_TERTT</name>
<sequence>MPDIVAVKTPLKSQLSQSSGLNEIHLFGLLLLAALLLGFDTVSHLKGGIGDEDVHRYQIGWFMQGRFEIFKYVTMLPLYHLIVAALAKVTGLVSLNGIRFSHMLFAASVIPAMYFTVKRFFPAEAIARTLLLVFIPFFFPLFFLTYTDLPSLMVVLFMVERCWQRHYGVAGLLALAAVLLRQPNIIWVAFCSCMIALQVAREMQLRLILTNVLNPKFLQQVLWRNRFMVVVYVLFVLFVAVNGGVAVGDAEQHPISFNLSNLYFFLLVAWAVFLPFNVEQLPQIKLLLVRHWWIALVLVAGFFVYFYTYGHPHKYNSATLVFYGHNWFLHYTSDVTLWRVLSYIPIAWMGLSYVVAVRTSVHGDLLLLLVPFALLSFVPLPLIEQRYYFVALALIMLWRPPMSRLSTLINLAGFLVLSAFILFNVSRQSFFL</sequence>
<keyword evidence="4" id="KW-0808">Transferase</keyword>
<evidence type="ECO:0000256" key="3">
    <source>
        <dbReference type="ARBA" id="ARBA00022676"/>
    </source>
</evidence>
<dbReference type="OrthoDB" id="5706442at2"/>
<feature type="transmembrane region" description="Helical" evidence="9">
    <location>
        <begin position="288"/>
        <end position="307"/>
    </location>
</feature>
<comment type="subcellular location">
    <subcellularLocation>
        <location evidence="1">Endoplasmic reticulum membrane</location>
        <topology evidence="1">Multi-pass membrane protein</topology>
    </subcellularLocation>
</comment>
<feature type="transmembrane region" description="Helical" evidence="9">
    <location>
        <begin position="99"/>
        <end position="117"/>
    </location>
</feature>
<feature type="transmembrane region" description="Helical" evidence="9">
    <location>
        <begin position="167"/>
        <end position="197"/>
    </location>
</feature>
<dbReference type="Pfam" id="PF04922">
    <property type="entry name" value="DIE2_ALG10"/>
    <property type="match status" value="1"/>
</dbReference>
<evidence type="ECO:0000256" key="9">
    <source>
        <dbReference type="SAM" id="Phobius"/>
    </source>
</evidence>
<keyword evidence="6" id="KW-0256">Endoplasmic reticulum</keyword>
<evidence type="ECO:0000256" key="7">
    <source>
        <dbReference type="ARBA" id="ARBA00022989"/>
    </source>
</evidence>
<dbReference type="EMBL" id="CP001614">
    <property type="protein sequence ID" value="ACR12451.1"/>
    <property type="molecule type" value="Genomic_DNA"/>
</dbReference>
<feature type="transmembrane region" description="Helical" evidence="9">
    <location>
        <begin position="69"/>
        <end position="87"/>
    </location>
</feature>
<dbReference type="STRING" id="377629.TERTU_0852"/>
<accession>C5BPN3</accession>
<comment type="pathway">
    <text evidence="2">Protein modification; protein glycosylation.</text>
</comment>
<reference evidence="10 11" key="1">
    <citation type="journal article" date="2009" name="PLoS ONE">
        <title>The complete genome of Teredinibacter turnerae T7901: an intracellular endosymbiont of marine wood-boring bivalves (shipworms).</title>
        <authorList>
            <person name="Yang J.C."/>
            <person name="Madupu R."/>
            <person name="Durkin A.S."/>
            <person name="Ekborg N.A."/>
            <person name="Pedamallu C.S."/>
            <person name="Hostetler J.B."/>
            <person name="Radune D."/>
            <person name="Toms B.S."/>
            <person name="Henrissat B."/>
            <person name="Coutinho P.M."/>
            <person name="Schwarz S."/>
            <person name="Field L."/>
            <person name="Trindade-Silva A.E."/>
            <person name="Soares C.A.G."/>
            <person name="Elshahawi S."/>
            <person name="Hanora A."/>
            <person name="Schmidt E.W."/>
            <person name="Haygood M.G."/>
            <person name="Posfai J."/>
            <person name="Benner J."/>
            <person name="Madinger C."/>
            <person name="Nove J."/>
            <person name="Anton B."/>
            <person name="Chaudhary K."/>
            <person name="Foster J."/>
            <person name="Holman A."/>
            <person name="Kumar S."/>
            <person name="Lessard P.A."/>
            <person name="Luyten Y.A."/>
            <person name="Slatko B."/>
            <person name="Wood N."/>
            <person name="Wu B."/>
            <person name="Teplitski M."/>
            <person name="Mougous J.D."/>
            <person name="Ward N."/>
            <person name="Eisen J.A."/>
            <person name="Badger J.H."/>
            <person name="Distel D.L."/>
        </authorList>
    </citation>
    <scope>NUCLEOTIDE SEQUENCE [LARGE SCALE GENOMIC DNA]</scope>
    <source>
        <strain evidence="11">ATCC 39867 / T7901</strain>
    </source>
</reference>
<keyword evidence="8 9" id="KW-0472">Membrane</keyword>
<keyword evidence="3" id="KW-0328">Glycosyltransferase</keyword>
<dbReference type="Proteomes" id="UP000009080">
    <property type="component" value="Chromosome"/>
</dbReference>
<evidence type="ECO:0000256" key="2">
    <source>
        <dbReference type="ARBA" id="ARBA00004922"/>
    </source>
</evidence>
<evidence type="ECO:0000256" key="4">
    <source>
        <dbReference type="ARBA" id="ARBA00022679"/>
    </source>
</evidence>
<evidence type="ECO:0000313" key="10">
    <source>
        <dbReference type="EMBL" id="ACR12451.1"/>
    </source>
</evidence>